<feature type="coiled-coil region" evidence="2">
    <location>
        <begin position="325"/>
        <end position="352"/>
    </location>
</feature>
<comment type="caution">
    <text evidence="5">The sequence shown here is derived from an EMBL/GenBank/DDBJ whole genome shotgun (WGS) entry which is preliminary data.</text>
</comment>
<evidence type="ECO:0000259" key="4">
    <source>
        <dbReference type="PROSITE" id="PS50158"/>
    </source>
</evidence>
<dbReference type="PROSITE" id="PS50158">
    <property type="entry name" value="ZF_CCHC"/>
    <property type="match status" value="1"/>
</dbReference>
<dbReference type="Pfam" id="PF00098">
    <property type="entry name" value="zf-CCHC"/>
    <property type="match status" value="1"/>
</dbReference>
<sequence>MHKEFPLPVIEFPLPEEVPTASEESCHCQKKREATAVKIELLLKSRRNCQSKIDDSYTKDSYEVPASTATTDTASDGTGKKKERTVTVTIEDMQKRKNDVKARTTLLLSLPDEHQLRFSKYKTAQELWAAILKTCGGNEATKKTKKNLLKQHLALEWLMHTIVWRNRTDLDTMSLDDLYNHLKIDEDDIEEMDIKWNMALLSMRADRFWKKIGKKISIQGSDVARFDKSKVECFNCHKMGHFARECRAPRSQDRGRRDNSRQGSKVEEQAPKALMAIDGVGWDWSYMADDEENHALVADKEASTEFALMANISVESKVFDNSLCSKDCKKNIDSLNSKITDLTDKLFDAKNMIYHYKLGLAQVESRLVEHKEREIKYYEKIRGLELEVEFKTNSLECLAKELETLKKEKEGLDGKLAGFQTASKDLDNLLKSQRLDKNKEGLGYNDVPPPPAQIYSSPKKDMSWTGLSEFKDDTVTDYSRPAPTVESSPDDAQN</sequence>
<proteinExistence type="predicted"/>
<keyword evidence="1" id="KW-0479">Metal-binding</keyword>
<reference evidence="5" key="1">
    <citation type="journal article" date="2019" name="Sci. Rep.">
        <title>Draft genome of Tanacetum cinerariifolium, the natural source of mosquito coil.</title>
        <authorList>
            <person name="Yamashiro T."/>
            <person name="Shiraishi A."/>
            <person name="Satake H."/>
            <person name="Nakayama K."/>
        </authorList>
    </citation>
    <scope>NUCLEOTIDE SEQUENCE</scope>
</reference>
<evidence type="ECO:0000256" key="1">
    <source>
        <dbReference type="PROSITE-ProRule" id="PRU00047"/>
    </source>
</evidence>
<organism evidence="5">
    <name type="scientific">Tanacetum cinerariifolium</name>
    <name type="common">Dalmatian daisy</name>
    <name type="synonym">Chrysanthemum cinerariifolium</name>
    <dbReference type="NCBI Taxonomy" id="118510"/>
    <lineage>
        <taxon>Eukaryota</taxon>
        <taxon>Viridiplantae</taxon>
        <taxon>Streptophyta</taxon>
        <taxon>Embryophyta</taxon>
        <taxon>Tracheophyta</taxon>
        <taxon>Spermatophyta</taxon>
        <taxon>Magnoliopsida</taxon>
        <taxon>eudicotyledons</taxon>
        <taxon>Gunneridae</taxon>
        <taxon>Pentapetalae</taxon>
        <taxon>asterids</taxon>
        <taxon>campanulids</taxon>
        <taxon>Asterales</taxon>
        <taxon>Asteraceae</taxon>
        <taxon>Asteroideae</taxon>
        <taxon>Anthemideae</taxon>
        <taxon>Anthemidinae</taxon>
        <taxon>Tanacetum</taxon>
    </lineage>
</organism>
<feature type="region of interest" description="Disordered" evidence="3">
    <location>
        <begin position="247"/>
        <end position="269"/>
    </location>
</feature>
<dbReference type="SMART" id="SM00343">
    <property type="entry name" value="ZnF_C2HC"/>
    <property type="match status" value="1"/>
</dbReference>
<feature type="region of interest" description="Disordered" evidence="3">
    <location>
        <begin position="437"/>
        <end position="494"/>
    </location>
</feature>
<feature type="coiled-coil region" evidence="2">
    <location>
        <begin position="381"/>
        <end position="415"/>
    </location>
</feature>
<accession>A0A699IZH8</accession>
<evidence type="ECO:0000256" key="2">
    <source>
        <dbReference type="SAM" id="Coils"/>
    </source>
</evidence>
<keyword evidence="2" id="KW-0175">Coiled coil</keyword>
<feature type="domain" description="CCHC-type" evidence="4">
    <location>
        <begin position="233"/>
        <end position="247"/>
    </location>
</feature>
<dbReference type="InterPro" id="IPR001878">
    <property type="entry name" value="Znf_CCHC"/>
</dbReference>
<name>A0A699IZH8_TANCI</name>
<feature type="compositionally biased region" description="Polar residues" evidence="3">
    <location>
        <begin position="485"/>
        <end position="494"/>
    </location>
</feature>
<gene>
    <name evidence="5" type="ORF">Tci_571284</name>
</gene>
<keyword evidence="1" id="KW-0863">Zinc-finger</keyword>
<keyword evidence="1" id="KW-0862">Zinc</keyword>
<protein>
    <recommendedName>
        <fullName evidence="4">CCHC-type domain-containing protein</fullName>
    </recommendedName>
</protein>
<dbReference type="AlphaFoldDB" id="A0A699IZH8"/>
<dbReference type="EMBL" id="BKCJ010352696">
    <property type="protein sequence ID" value="GEZ99311.1"/>
    <property type="molecule type" value="Genomic_DNA"/>
</dbReference>
<feature type="non-terminal residue" evidence="5">
    <location>
        <position position="494"/>
    </location>
</feature>
<evidence type="ECO:0000313" key="5">
    <source>
        <dbReference type="EMBL" id="GEZ99311.1"/>
    </source>
</evidence>
<dbReference type="SUPFAM" id="SSF57756">
    <property type="entry name" value="Retrovirus zinc finger-like domains"/>
    <property type="match status" value="1"/>
</dbReference>
<dbReference type="Gene3D" id="4.10.60.10">
    <property type="entry name" value="Zinc finger, CCHC-type"/>
    <property type="match status" value="1"/>
</dbReference>
<dbReference type="GO" id="GO:0003676">
    <property type="term" value="F:nucleic acid binding"/>
    <property type="evidence" value="ECO:0007669"/>
    <property type="project" value="InterPro"/>
</dbReference>
<dbReference type="InterPro" id="IPR036875">
    <property type="entry name" value="Znf_CCHC_sf"/>
</dbReference>
<dbReference type="GO" id="GO:0008270">
    <property type="term" value="F:zinc ion binding"/>
    <property type="evidence" value="ECO:0007669"/>
    <property type="project" value="UniProtKB-KW"/>
</dbReference>
<evidence type="ECO:0000256" key="3">
    <source>
        <dbReference type="SAM" id="MobiDB-lite"/>
    </source>
</evidence>